<dbReference type="InterPro" id="IPR020053">
    <property type="entry name" value="Ribosome-bd_factorA_CS"/>
</dbReference>
<name>A0ABT7MKH3_9BACL</name>
<keyword evidence="2" id="KW-0963">Cytoplasm</keyword>
<keyword evidence="4" id="KW-1185">Reference proteome</keyword>
<dbReference type="NCBIfam" id="TIGR00082">
    <property type="entry name" value="rbfA"/>
    <property type="match status" value="1"/>
</dbReference>
<proteinExistence type="inferred from homology"/>
<comment type="subcellular location">
    <subcellularLocation>
        <location evidence="2">Cytoplasm</location>
    </subcellularLocation>
</comment>
<dbReference type="SUPFAM" id="SSF89919">
    <property type="entry name" value="Ribosome-binding factor A, RbfA"/>
    <property type="match status" value="1"/>
</dbReference>
<evidence type="ECO:0000313" key="4">
    <source>
        <dbReference type="Proteomes" id="UP001230807"/>
    </source>
</evidence>
<accession>A0ABT7MKH3</accession>
<evidence type="ECO:0000256" key="2">
    <source>
        <dbReference type="HAMAP-Rule" id="MF_00003"/>
    </source>
</evidence>
<dbReference type="Pfam" id="PF02033">
    <property type="entry name" value="RBFA"/>
    <property type="match status" value="1"/>
</dbReference>
<protein>
    <recommendedName>
        <fullName evidence="2">Ribosome-binding factor A</fullName>
    </recommendedName>
</protein>
<dbReference type="InterPro" id="IPR023799">
    <property type="entry name" value="RbfA_dom_sf"/>
</dbReference>
<keyword evidence="1 2" id="KW-0690">Ribosome biogenesis</keyword>
<organism evidence="3 4">
    <name type="scientific">Exiguobacterium mexicanum</name>
    <dbReference type="NCBI Taxonomy" id="340146"/>
    <lineage>
        <taxon>Bacteria</taxon>
        <taxon>Bacillati</taxon>
        <taxon>Bacillota</taxon>
        <taxon>Bacilli</taxon>
        <taxon>Bacillales</taxon>
        <taxon>Bacillales Family XII. Incertae Sedis</taxon>
        <taxon>Exiguobacterium</taxon>
    </lineage>
</organism>
<dbReference type="Proteomes" id="UP001230807">
    <property type="component" value="Unassembled WGS sequence"/>
</dbReference>
<dbReference type="InterPro" id="IPR015946">
    <property type="entry name" value="KH_dom-like_a/b"/>
</dbReference>
<dbReference type="PANTHER" id="PTHR33515">
    <property type="entry name" value="RIBOSOME-BINDING FACTOR A, CHLOROPLASTIC-RELATED"/>
    <property type="match status" value="1"/>
</dbReference>
<comment type="function">
    <text evidence="2">One of several proteins that assist in the late maturation steps of the functional core of the 30S ribosomal subunit. Associates with free 30S ribosomal subunits (but not with 30S subunits that are part of 70S ribosomes or polysomes). Required for efficient processing of 16S rRNA. May interact with the 5'-terminal helix region of 16S rRNA.</text>
</comment>
<dbReference type="HAMAP" id="MF_00003">
    <property type="entry name" value="RbfA"/>
    <property type="match status" value="1"/>
</dbReference>
<comment type="similarity">
    <text evidence="2">Belongs to the RbfA family.</text>
</comment>
<dbReference type="RefSeq" id="WP_021067161.1">
    <property type="nucleotide sequence ID" value="NZ_CP172296.1"/>
</dbReference>
<gene>
    <name evidence="2 3" type="primary">rbfA</name>
    <name evidence="3" type="ORF">QR695_02675</name>
</gene>
<reference evidence="3 4" key="1">
    <citation type="submission" date="2023-06" db="EMBL/GenBank/DDBJ databases">
        <title>Influencing factors and mechanism of Cr(VI) reduction by facultative anaerobic Exiguobacterium sp. PY14.</title>
        <authorList>
            <person name="Zou L."/>
        </authorList>
    </citation>
    <scope>NUCLEOTIDE SEQUENCE [LARGE SCALE GENOMIC DNA]</scope>
    <source>
        <strain evidence="3 4">PY14</strain>
    </source>
</reference>
<sequence length="116" mass="13089">MNIRAQRVAEQMRKEITDILLREVNDPRTKNATITSVDVTGDLQQATAYYTVLGDDATVKAETQAGLDKASAFIRREIGSRIRLRKTPELSFEYDSSVAYGSHIDSLIRDLNRNDQ</sequence>
<comment type="subunit">
    <text evidence="2">Monomer. Binds 30S ribosomal subunits, but not 50S ribosomal subunits or 70S ribosomes.</text>
</comment>
<comment type="caution">
    <text evidence="3">The sequence shown here is derived from an EMBL/GenBank/DDBJ whole genome shotgun (WGS) entry which is preliminary data.</text>
</comment>
<dbReference type="EMBL" id="JASWER010000001">
    <property type="protein sequence ID" value="MDL5375909.1"/>
    <property type="molecule type" value="Genomic_DNA"/>
</dbReference>
<dbReference type="PANTHER" id="PTHR33515:SF1">
    <property type="entry name" value="RIBOSOME-BINDING FACTOR A, CHLOROPLASTIC-RELATED"/>
    <property type="match status" value="1"/>
</dbReference>
<dbReference type="Gene3D" id="3.30.300.20">
    <property type="match status" value="1"/>
</dbReference>
<evidence type="ECO:0000256" key="1">
    <source>
        <dbReference type="ARBA" id="ARBA00022517"/>
    </source>
</evidence>
<dbReference type="InterPro" id="IPR000238">
    <property type="entry name" value="RbfA"/>
</dbReference>
<evidence type="ECO:0000313" key="3">
    <source>
        <dbReference type="EMBL" id="MDL5375909.1"/>
    </source>
</evidence>
<dbReference type="PROSITE" id="PS01319">
    <property type="entry name" value="RBFA"/>
    <property type="match status" value="1"/>
</dbReference>